<feature type="signal peptide" evidence="3">
    <location>
        <begin position="1"/>
        <end position="29"/>
    </location>
</feature>
<organism evidence="4">
    <name type="scientific">Mesorhizobium sp. WSM2240</name>
    <dbReference type="NCBI Taxonomy" id="3228851"/>
    <lineage>
        <taxon>Bacteria</taxon>
        <taxon>Pseudomonadati</taxon>
        <taxon>Pseudomonadota</taxon>
        <taxon>Alphaproteobacteria</taxon>
        <taxon>Hyphomicrobiales</taxon>
        <taxon>Phyllobacteriaceae</taxon>
        <taxon>Mesorhizobium</taxon>
    </lineage>
</organism>
<dbReference type="EMBL" id="CP159256">
    <property type="protein sequence ID" value="XCG52573.1"/>
    <property type="molecule type" value="Genomic_DNA"/>
</dbReference>
<keyword evidence="2 3" id="KW-0732">Signal</keyword>
<dbReference type="Pfam" id="PF07012">
    <property type="entry name" value="Curlin_rpt"/>
    <property type="match status" value="1"/>
</dbReference>
<reference evidence="4" key="1">
    <citation type="submission" date="2024-06" db="EMBL/GenBank/DDBJ databases">
        <title>Mesorhizobium karijinii sp. nov., a symbiont of the iconic Swainsona formosa from arid Australia.</title>
        <authorList>
            <person name="Hill Y.J."/>
            <person name="Watkin E.L.J."/>
            <person name="O'Hara G.W."/>
            <person name="Terpolilli J."/>
            <person name="Tye M.L."/>
            <person name="Kohlmeier M.G."/>
        </authorList>
    </citation>
    <scope>NUCLEOTIDE SEQUENCE</scope>
    <source>
        <strain evidence="4">WSM2240</strain>
        <plasmid evidence="4">pMk2240A</plasmid>
    </source>
</reference>
<dbReference type="GO" id="GO:0009289">
    <property type="term" value="C:pilus"/>
    <property type="evidence" value="ECO:0007669"/>
    <property type="project" value="InterPro"/>
</dbReference>
<evidence type="ECO:0000256" key="1">
    <source>
        <dbReference type="ARBA" id="ARBA00009766"/>
    </source>
</evidence>
<evidence type="ECO:0000256" key="3">
    <source>
        <dbReference type="SAM" id="SignalP"/>
    </source>
</evidence>
<dbReference type="RefSeq" id="WP_353646776.1">
    <property type="nucleotide sequence ID" value="NZ_CP159256.1"/>
</dbReference>
<evidence type="ECO:0000256" key="2">
    <source>
        <dbReference type="ARBA" id="ARBA00022729"/>
    </source>
</evidence>
<protein>
    <submittedName>
        <fullName evidence="4">Curlin</fullName>
    </submittedName>
</protein>
<dbReference type="AlphaFoldDB" id="A0AAU8D009"/>
<gene>
    <name evidence="4" type="ORF">ABVK50_31090</name>
</gene>
<dbReference type="InterPro" id="IPR009742">
    <property type="entry name" value="Curlin_rpt"/>
</dbReference>
<keyword evidence="4" id="KW-0614">Plasmid</keyword>
<geneLocation type="plasmid" evidence="4">
    <name>pMk2240A</name>
</geneLocation>
<proteinExistence type="inferred from homology"/>
<comment type="similarity">
    <text evidence="1">Belongs to the CsgA/CsgB family.</text>
</comment>
<evidence type="ECO:0000313" key="4">
    <source>
        <dbReference type="EMBL" id="XCG52573.1"/>
    </source>
</evidence>
<accession>A0AAU8D009</accession>
<dbReference type="GO" id="GO:0007155">
    <property type="term" value="P:cell adhesion"/>
    <property type="evidence" value="ECO:0007669"/>
    <property type="project" value="InterPro"/>
</dbReference>
<name>A0AAU8D009_9HYPH</name>
<sequence>MTNRFFNSLIAGLAAMLIGSAALPGPAAAGGSISLSYTPTRTQDARTLQTGFQLYSLYKGLKNGANIRQYGRNNAAGIGQTGYGNQAIVRQKGSGHSATLQQNGNSNSYGIFQFGRNTSANVGQRGNGQAGATFQFGW</sequence>
<feature type="chain" id="PRO_5043414645" evidence="3">
    <location>
        <begin position="30"/>
        <end position="138"/>
    </location>
</feature>